<dbReference type="Pfam" id="PF03400">
    <property type="entry name" value="DDE_Tnp_IS1"/>
    <property type="match status" value="1"/>
</dbReference>
<evidence type="ECO:0000313" key="1">
    <source>
        <dbReference type="EMBL" id="AAM31683.1"/>
    </source>
</evidence>
<dbReference type="EMBL" id="AE008384">
    <property type="protein sequence ID" value="AAM31683.1"/>
    <property type="molecule type" value="Genomic_DNA"/>
</dbReference>
<dbReference type="InterPro" id="IPR005063">
    <property type="entry name" value="Transposase_27"/>
</dbReference>
<reference evidence="1 3" key="1">
    <citation type="journal article" date="2002" name="J. Mol. Microbiol. Biotechnol.">
        <title>The genome of Methanosarcina mazei: evidence for lateral gene transfer between Bacteria and Archaea.</title>
        <authorList>
            <person name="Deppenmeier U."/>
            <person name="Johann A."/>
            <person name="Hartsch T."/>
            <person name="Merkl R."/>
            <person name="Schmitz R.A."/>
            <person name="Martinez-Arias R."/>
            <person name="Henne A."/>
            <person name="Wiezer A."/>
            <person name="Baumer S."/>
            <person name="Jacobi C."/>
            <person name="Bruggemann H."/>
            <person name="Lienard T."/>
            <person name="Christmann A."/>
            <person name="Bomeke M."/>
            <person name="Steckel S."/>
            <person name="Bhattacharyya A."/>
            <person name="Lykidis A."/>
            <person name="Overbeek R."/>
            <person name="Klenk H.P."/>
            <person name="Gunsalus R.P."/>
            <person name="Fritz H.J."/>
            <person name="Gottschalk G."/>
        </authorList>
    </citation>
    <scope>NUCLEOTIDE SEQUENCE [LARGE SCALE GENOMIC DNA]</scope>
    <source>
        <strain evidence="3">ATCC BAA-159 / DSM 3647 / Goe1 / Go1 / JCM 11833 / OCM 88</strain>
        <strain evidence="1">Go1</strain>
    </source>
</reference>
<accession>Q8PRQ0</accession>
<dbReference type="eggNOG" id="arCOG02140">
    <property type="taxonomic scope" value="Archaea"/>
</dbReference>
<evidence type="ECO:0000313" key="2">
    <source>
        <dbReference type="EMBL" id="AAM31934.1"/>
    </source>
</evidence>
<dbReference type="KEGG" id="mma:MM_1987"/>
<dbReference type="KEGG" id="mma:MM_2238"/>
<dbReference type="GO" id="GO:0006313">
    <property type="term" value="P:DNA transposition"/>
    <property type="evidence" value="ECO:0007669"/>
    <property type="project" value="InterPro"/>
</dbReference>
<evidence type="ECO:0008006" key="4">
    <source>
        <dbReference type="Google" id="ProtNLM"/>
    </source>
</evidence>
<dbReference type="Proteomes" id="UP000000595">
    <property type="component" value="Chromosome"/>
</dbReference>
<evidence type="ECO:0000313" key="3">
    <source>
        <dbReference type="Proteomes" id="UP000000595"/>
    </source>
</evidence>
<dbReference type="GO" id="GO:0004803">
    <property type="term" value="F:transposase activity"/>
    <property type="evidence" value="ECO:0007669"/>
    <property type="project" value="InterPro"/>
</dbReference>
<dbReference type="GO" id="GO:0003677">
    <property type="term" value="F:DNA binding"/>
    <property type="evidence" value="ECO:0007669"/>
    <property type="project" value="InterPro"/>
</dbReference>
<protein>
    <recommendedName>
        <fullName evidence="4">Transposase</fullName>
    </recommendedName>
</protein>
<proteinExistence type="predicted"/>
<dbReference type="AlphaFoldDB" id="Q8PRQ0"/>
<dbReference type="HOGENOM" id="CLU_1943876_0_0_2"/>
<organism evidence="1 3">
    <name type="scientific">Methanosarcina mazei (strain ATCC BAA-159 / DSM 3647 / Goe1 / Go1 / JCM 11833 / OCM 88)</name>
    <name type="common">Methanosarcina frisia</name>
    <dbReference type="NCBI Taxonomy" id="192952"/>
    <lineage>
        <taxon>Archaea</taxon>
        <taxon>Methanobacteriati</taxon>
        <taxon>Methanobacteriota</taxon>
        <taxon>Stenosarchaea group</taxon>
        <taxon>Methanomicrobia</taxon>
        <taxon>Methanosarcinales</taxon>
        <taxon>Methanosarcinaceae</taxon>
        <taxon>Methanosarcina</taxon>
    </lineage>
</organism>
<sequence length="129" mass="15183">MKKKVKNYVVETVQRIIFGDPDEIFEMLGADADSYIGTSYAERINLTIRTSLARFIRKGMNFSKTKRMHQKAIDLFQAWYNFIKPHKSLRLKIDSGNRKWFQRTPAMAEGITDHIWSLKELLTFRVPVQ</sequence>
<dbReference type="EMBL" id="AE008384">
    <property type="protein sequence ID" value="AAM31934.1"/>
    <property type="molecule type" value="Genomic_DNA"/>
</dbReference>
<dbReference type="PATRIC" id="fig|192952.21.peg.2289"/>
<name>Q8PRQ0_METMA</name>
<gene>
    <name evidence="1" type="ordered locus">MM_1987</name>
    <name evidence="2" type="ordered locus">MM_2238</name>
</gene>